<organism evidence="1">
    <name type="scientific">Anguilla anguilla</name>
    <name type="common">European freshwater eel</name>
    <name type="synonym">Muraena anguilla</name>
    <dbReference type="NCBI Taxonomy" id="7936"/>
    <lineage>
        <taxon>Eukaryota</taxon>
        <taxon>Metazoa</taxon>
        <taxon>Chordata</taxon>
        <taxon>Craniata</taxon>
        <taxon>Vertebrata</taxon>
        <taxon>Euteleostomi</taxon>
        <taxon>Actinopterygii</taxon>
        <taxon>Neopterygii</taxon>
        <taxon>Teleostei</taxon>
        <taxon>Anguilliformes</taxon>
        <taxon>Anguillidae</taxon>
        <taxon>Anguilla</taxon>
    </lineage>
</organism>
<proteinExistence type="predicted"/>
<dbReference type="EMBL" id="GBXM01059202">
    <property type="protein sequence ID" value="JAH49375.1"/>
    <property type="molecule type" value="Transcribed_RNA"/>
</dbReference>
<reference evidence="1" key="2">
    <citation type="journal article" date="2015" name="Fish Shellfish Immunol.">
        <title>Early steps in the European eel (Anguilla anguilla)-Vibrio vulnificus interaction in the gills: Role of the RtxA13 toxin.</title>
        <authorList>
            <person name="Callol A."/>
            <person name="Pajuelo D."/>
            <person name="Ebbesson L."/>
            <person name="Teles M."/>
            <person name="MacKenzie S."/>
            <person name="Amaro C."/>
        </authorList>
    </citation>
    <scope>NUCLEOTIDE SEQUENCE</scope>
</reference>
<evidence type="ECO:0000313" key="1">
    <source>
        <dbReference type="EMBL" id="JAH49375.1"/>
    </source>
</evidence>
<reference evidence="1" key="1">
    <citation type="submission" date="2014-11" db="EMBL/GenBank/DDBJ databases">
        <authorList>
            <person name="Amaro Gonzalez C."/>
        </authorList>
    </citation>
    <scope>NUCLEOTIDE SEQUENCE</scope>
</reference>
<name>A0A0E9T943_ANGAN</name>
<sequence>MIICCCVWSGGETECKQTICSVRACECPFTYDILFCYNNHCNLYKVK</sequence>
<protein>
    <submittedName>
        <fullName evidence="1">Uncharacterized protein</fullName>
    </submittedName>
</protein>
<accession>A0A0E9T943</accession>
<dbReference type="AlphaFoldDB" id="A0A0E9T943"/>